<protein>
    <submittedName>
        <fullName evidence="1">Glyoxalase-like domain protein</fullName>
    </submittedName>
</protein>
<dbReference type="STRING" id="1673428.CPM_1226"/>
<evidence type="ECO:0000313" key="1">
    <source>
        <dbReference type="EMBL" id="SIM67779.1"/>
    </source>
</evidence>
<dbReference type="EMBL" id="LT719092">
    <property type="protein sequence ID" value="SJK85033.1"/>
    <property type="molecule type" value="Genomic_DNA"/>
</dbReference>
<gene>
    <name evidence="2" type="ORF">CPM_1226</name>
    <name evidence="1" type="ORF">CSP5_1224</name>
</gene>
<reference evidence="1 4" key="1">
    <citation type="submission" date="2016-04" db="EMBL/GenBank/DDBJ databases">
        <authorList>
            <person name="Evans L.H."/>
            <person name="Alamgir A."/>
            <person name="Owens N."/>
            <person name="Weber N.D."/>
            <person name="Virtaneva K."/>
            <person name="Barbian K."/>
            <person name="Babar A."/>
            <person name="Rosenke K."/>
        </authorList>
    </citation>
    <scope>NUCLEOTIDE SEQUENCE [LARGE SCALE GENOMIC DNA]</scope>
    <source>
        <strain evidence="1">S5</strain>
        <strain evidence="4">S5(T) (JCM 30642 \VKM B-2941)</strain>
    </source>
</reference>
<dbReference type="InterPro" id="IPR029068">
    <property type="entry name" value="Glyas_Bleomycin-R_OHBP_Dase"/>
</dbReference>
<reference evidence="2" key="3">
    <citation type="submission" date="2016-06" db="EMBL/GenBank/DDBJ databases">
        <authorList>
            <person name="Olsen C.W."/>
            <person name="Carey S."/>
            <person name="Hinshaw L."/>
            <person name="Karasin A.I."/>
        </authorList>
    </citation>
    <scope>NUCLEOTIDE SEQUENCE [LARGE SCALE GENOMIC DNA]</scope>
    <source>
        <strain evidence="2">PM4</strain>
    </source>
</reference>
<keyword evidence="3" id="KW-1185">Reference proteome</keyword>
<evidence type="ECO:0000313" key="3">
    <source>
        <dbReference type="Proteomes" id="UP000187822"/>
    </source>
</evidence>
<proteinExistence type="predicted"/>
<dbReference type="EMBL" id="LT671858">
    <property type="protein sequence ID" value="SIM67779.1"/>
    <property type="molecule type" value="Genomic_DNA"/>
</dbReference>
<accession>A0A1N5V514</accession>
<name>A0A1N5V514_9ARCH</name>
<dbReference type="Proteomes" id="UP000195607">
    <property type="component" value="Chromosome I"/>
</dbReference>
<dbReference type="SUPFAM" id="SSF54593">
    <property type="entry name" value="Glyoxalase/Bleomycin resistance protein/Dihydroxybiphenyl dioxygenase"/>
    <property type="match status" value="1"/>
</dbReference>
<sequence>MIISEISGIDEVLFFVDNLAEAKEWIKVLLEKEPDFQSENYYSFNLGFCKIGLHPSDSKSSSGVAGQVSYWKVSNMQSAISHFIDHGCRLFRGPIIGVDGVKICQLIDPFGNAWGLIESV</sequence>
<evidence type="ECO:0000313" key="2">
    <source>
        <dbReference type="EMBL" id="SJK85033.1"/>
    </source>
</evidence>
<dbReference type="AlphaFoldDB" id="A0A1N5V514"/>
<organism evidence="1 4">
    <name type="scientific">Cuniculiplasma divulgatum</name>
    <dbReference type="NCBI Taxonomy" id="1673428"/>
    <lineage>
        <taxon>Archaea</taxon>
        <taxon>Methanobacteriati</taxon>
        <taxon>Thermoplasmatota</taxon>
        <taxon>Thermoplasmata</taxon>
        <taxon>Thermoplasmatales</taxon>
        <taxon>Cuniculiplasmataceae</taxon>
        <taxon>Cuniculiplasma</taxon>
    </lineage>
</organism>
<dbReference type="Gene3D" id="3.10.180.10">
    <property type="entry name" value="2,3-Dihydroxybiphenyl 1,2-Dioxygenase, domain 1"/>
    <property type="match status" value="1"/>
</dbReference>
<dbReference type="Proteomes" id="UP000187822">
    <property type="component" value="Chromosome I"/>
</dbReference>
<evidence type="ECO:0000313" key="4">
    <source>
        <dbReference type="Proteomes" id="UP000195607"/>
    </source>
</evidence>
<reference evidence="3" key="2">
    <citation type="submission" date="2016-06" db="EMBL/GenBank/DDBJ databases">
        <authorList>
            <person name="Toshchakov V.S."/>
        </authorList>
    </citation>
    <scope>NUCLEOTIDE SEQUENCE [LARGE SCALE GENOMIC DNA]</scope>
    <source>
        <strain>PM4 (JCM 30641</strain>
        <strain evidence="3">\VKM B-2940)</strain>
    </source>
</reference>
<dbReference type="KEGG" id="cdiv:CPM_1226"/>